<protein>
    <submittedName>
        <fullName evidence="2">Uncharacterized protein</fullName>
    </submittedName>
</protein>
<accession>A0A9R1W6S1</accession>
<keyword evidence="1" id="KW-0812">Transmembrane</keyword>
<reference evidence="2 3" key="1">
    <citation type="journal article" date="2017" name="Nat. Commun.">
        <title>Genome assembly with in vitro proximity ligation data and whole-genome triplication in lettuce.</title>
        <authorList>
            <person name="Reyes-Chin-Wo S."/>
            <person name="Wang Z."/>
            <person name="Yang X."/>
            <person name="Kozik A."/>
            <person name="Arikit S."/>
            <person name="Song C."/>
            <person name="Xia L."/>
            <person name="Froenicke L."/>
            <person name="Lavelle D.O."/>
            <person name="Truco M.J."/>
            <person name="Xia R."/>
            <person name="Zhu S."/>
            <person name="Xu C."/>
            <person name="Xu H."/>
            <person name="Xu X."/>
            <person name="Cox K."/>
            <person name="Korf I."/>
            <person name="Meyers B.C."/>
            <person name="Michelmore R.W."/>
        </authorList>
    </citation>
    <scope>NUCLEOTIDE SEQUENCE [LARGE SCALE GENOMIC DNA]</scope>
    <source>
        <strain evidence="3">cv. Salinas</strain>
        <tissue evidence="2">Seedlings</tissue>
    </source>
</reference>
<sequence>MVQWKLFADSRLGMMLYEVFLVVVWTNTFIASIRSFPFTIASSHTGHTSGGHRSLIRLRHFMLCLRHSTSPPPPGHQVPAAPSSALVVVHFWFLVSH</sequence>
<dbReference type="Proteomes" id="UP000235145">
    <property type="component" value="Unassembled WGS sequence"/>
</dbReference>
<proteinExistence type="predicted"/>
<gene>
    <name evidence="2" type="ORF">LSAT_V11C200080860</name>
</gene>
<evidence type="ECO:0000313" key="2">
    <source>
        <dbReference type="EMBL" id="KAJ0221002.1"/>
    </source>
</evidence>
<evidence type="ECO:0000256" key="1">
    <source>
        <dbReference type="SAM" id="Phobius"/>
    </source>
</evidence>
<name>A0A9R1W6S1_LACSA</name>
<dbReference type="AlphaFoldDB" id="A0A9R1W6S1"/>
<feature type="transmembrane region" description="Helical" evidence="1">
    <location>
        <begin position="12"/>
        <end position="33"/>
    </location>
</feature>
<dbReference type="EMBL" id="NBSK02000002">
    <property type="protein sequence ID" value="KAJ0221002.1"/>
    <property type="molecule type" value="Genomic_DNA"/>
</dbReference>
<organism evidence="2 3">
    <name type="scientific">Lactuca sativa</name>
    <name type="common">Garden lettuce</name>
    <dbReference type="NCBI Taxonomy" id="4236"/>
    <lineage>
        <taxon>Eukaryota</taxon>
        <taxon>Viridiplantae</taxon>
        <taxon>Streptophyta</taxon>
        <taxon>Embryophyta</taxon>
        <taxon>Tracheophyta</taxon>
        <taxon>Spermatophyta</taxon>
        <taxon>Magnoliopsida</taxon>
        <taxon>eudicotyledons</taxon>
        <taxon>Gunneridae</taxon>
        <taxon>Pentapetalae</taxon>
        <taxon>asterids</taxon>
        <taxon>campanulids</taxon>
        <taxon>Asterales</taxon>
        <taxon>Asteraceae</taxon>
        <taxon>Cichorioideae</taxon>
        <taxon>Cichorieae</taxon>
        <taxon>Lactucinae</taxon>
        <taxon>Lactuca</taxon>
    </lineage>
</organism>
<comment type="caution">
    <text evidence="2">The sequence shown here is derived from an EMBL/GenBank/DDBJ whole genome shotgun (WGS) entry which is preliminary data.</text>
</comment>
<keyword evidence="1" id="KW-1133">Transmembrane helix</keyword>
<keyword evidence="3" id="KW-1185">Reference proteome</keyword>
<keyword evidence="1" id="KW-0472">Membrane</keyword>
<evidence type="ECO:0000313" key="3">
    <source>
        <dbReference type="Proteomes" id="UP000235145"/>
    </source>
</evidence>